<dbReference type="AlphaFoldDB" id="A0A2T2N877"/>
<organism evidence="1 2">
    <name type="scientific">Corynespora cassiicola Philippines</name>
    <dbReference type="NCBI Taxonomy" id="1448308"/>
    <lineage>
        <taxon>Eukaryota</taxon>
        <taxon>Fungi</taxon>
        <taxon>Dikarya</taxon>
        <taxon>Ascomycota</taxon>
        <taxon>Pezizomycotina</taxon>
        <taxon>Dothideomycetes</taxon>
        <taxon>Pleosporomycetidae</taxon>
        <taxon>Pleosporales</taxon>
        <taxon>Corynesporascaceae</taxon>
        <taxon>Corynespora</taxon>
    </lineage>
</organism>
<keyword evidence="2" id="KW-1185">Reference proteome</keyword>
<protein>
    <submittedName>
        <fullName evidence="1">Uncharacterized protein</fullName>
    </submittedName>
</protein>
<proteinExistence type="predicted"/>
<dbReference type="Proteomes" id="UP000240883">
    <property type="component" value="Unassembled WGS sequence"/>
</dbReference>
<gene>
    <name evidence="1" type="ORF">BS50DRAFT_143774</name>
</gene>
<dbReference type="EMBL" id="KZ678143">
    <property type="protein sequence ID" value="PSN61634.1"/>
    <property type="molecule type" value="Genomic_DNA"/>
</dbReference>
<reference evidence="1 2" key="1">
    <citation type="journal article" date="2018" name="Front. Microbiol.">
        <title>Genome-Wide Analysis of Corynespora cassiicola Leaf Fall Disease Putative Effectors.</title>
        <authorList>
            <person name="Lopez D."/>
            <person name="Ribeiro S."/>
            <person name="Label P."/>
            <person name="Fumanal B."/>
            <person name="Venisse J.S."/>
            <person name="Kohler A."/>
            <person name="de Oliveira R.R."/>
            <person name="Labutti K."/>
            <person name="Lipzen A."/>
            <person name="Lail K."/>
            <person name="Bauer D."/>
            <person name="Ohm R.A."/>
            <person name="Barry K.W."/>
            <person name="Spatafora J."/>
            <person name="Grigoriev I.V."/>
            <person name="Martin F.M."/>
            <person name="Pujade-Renaud V."/>
        </authorList>
    </citation>
    <scope>NUCLEOTIDE SEQUENCE [LARGE SCALE GENOMIC DNA]</scope>
    <source>
        <strain evidence="1 2">Philippines</strain>
    </source>
</reference>
<name>A0A2T2N877_CORCC</name>
<accession>A0A2T2N877</accession>
<evidence type="ECO:0000313" key="1">
    <source>
        <dbReference type="EMBL" id="PSN61634.1"/>
    </source>
</evidence>
<sequence>MMSQNAPLPSRPALGIKRFPPMMYDVQMRTAWAGPGRRDGAVLLPSCGSDPRLNRDGPSCRVERLSLRLCSTPCPGWALRLPVTSAGSAGWLSSVFFPSSGWACCAHYAILESC</sequence>
<evidence type="ECO:0000313" key="2">
    <source>
        <dbReference type="Proteomes" id="UP000240883"/>
    </source>
</evidence>